<keyword evidence="5" id="KW-1017">Isopeptide bond</keyword>
<dbReference type="Gene3D" id="2.60.200.20">
    <property type="match status" value="1"/>
</dbReference>
<feature type="compositionally biased region" description="Polar residues" evidence="14">
    <location>
        <begin position="1267"/>
        <end position="1277"/>
    </location>
</feature>
<feature type="region of interest" description="Disordered" evidence="14">
    <location>
        <begin position="1334"/>
        <end position="1448"/>
    </location>
</feature>
<dbReference type="CDD" id="cd18432">
    <property type="entry name" value="BRCT_PAXIP1_rpt6_like"/>
    <property type="match status" value="1"/>
</dbReference>
<evidence type="ECO:0000256" key="9">
    <source>
        <dbReference type="ARBA" id="ARBA00022990"/>
    </source>
</evidence>
<keyword evidence="9" id="KW-0007">Acetylation</keyword>
<feature type="region of interest" description="Disordered" evidence="14">
    <location>
        <begin position="643"/>
        <end position="667"/>
    </location>
</feature>
<sequence length="1686" mass="190738">MDSSRDLGGKFTINNKIFPIYGGINTVGRNKEAIVNIKSLNISQHHAIFILVDDDLHFISDLKSSNGTFLNDEPLAALQLYRIKNGARIKFADIEGTYSQCCSENAKFNSLNESQYTQNYTQSFYRTDTQLLEDSSIIQNDKTLRTQNSTYIPTQLLMNVANALEKSYEKKHEIPTQLVVGSKYSHEVPTEKLNLQVNSLNVDEKKNSVNQEIKSKSTSPCQIDQSLIDLHEAETQKVTLDEKYEILKAFEMSTNRLENVSNIHEMETQLIPPEEKESQITNNTLEIISNSSLINSETHNLELNINEQIGNNIENNVEFALLSDRSESISEDLDPVEPLGISKNIIASQHLLDIDSSNASTDTIKQLKKTMTFESSINEHDNNGEMQEEHSNDSIDFMTMQKVADIENNLLKKDIAMVDHLSDKHSMLGNEVKDNESESQVGENCGQDSVNPVGLSRNIIASQNSLDESISDTDSDIIRPVKKSLSVFNSSQETPTGKHDKSEEMMDEDTNDSLDFMTMQRVTNIEEKTFRNNCVACNENEDNINDSHTCVNKGKGNTFEENSNTIGSAYNALKNQHERVSDSETDIENDTIEKKYSQEVGSETDVEENIIKENTSEEKNVVIENEKFIKGESITIDKHENIPEKTLGSNGKNLDEITDANGGTKKSIRKKVSLSSKQKIKMNLKRKKRNHSFIDSETDTETDTDITDVNIIKSSKKNDDKKNTKDLNDTTSRDEVKLIDETRTEEGILDSSVELKVKLTNIPSEETEDGKEIKIILPINESLDDSDIIPATQEIAPMRSISQNTNFENSEESFRLGLTQLMEDNADEKGDSQKKNSNTNNIAAMNNTDHIENLETIVCDNSQQMQKKFTFKKKHLSDTTERVNITLDDDDEIYKAETQNLCKETVDSTATVKDDYVFLEPTQKLPKKNVNSEKAIPEEEIYILCTQKMDGSSSANDVDDIYQQSTQKLNSENFNNHLDGKNKMYSNWQGNTQCNEESAVNNIKTIEHTPELSNENDDLNDMFATQSMIPRTTPKKNLERELEFMFATQKTVPTEESLDKIQHVIFQTPIDNSKLPEGDSDLEAILATQKYPDSPKTSKLHEKTDIDQIITEKSIESQLEVLFHSQRDSLSSEKISRPVNPLVNILGKETQETEPMLSEQSNIDDSKAIHEEISFAMENKHSENKTGCSKLKNKITSQIAIEQSFALLEAKSSKIRRSARNTNYEDVTVSCSKSRKSLIIAPNEKFEKVLEAECKLNKEKKRRTAIKRQSPTSSDLNNESKEVNQEEVIKKKRKVSENPTLEADTCSNKLSSSSRLTRAKRGSKFLENIDEHKDDFEKEETSSKKSKNKLEQKNTTSEKILNNKRSSRQNKKYMEEDGNSDINDTNEKISKSMTLLKKQTSKDSHNENNKNNPIKERSTKYKETSSITNKQKLTTSESSSSAVDENQSSRTLNTDCAFTVSTPSKTRKSALAITPSIRQSVLEYQDSPSRSKRKQRTKVVFTMIKDPKLESVIKLLGGTVVDSVDTCTVLITPSIKRSMKLLSAVGLGKPICSIKWIEDSKKKNQFLDPWDYLLIDKEAESKWDFSLKTSLERSVLAKLFEGYTFQLLVKTALDVLKGAIESCGGKIVTRAPKETQNFIVVALPEEEVKYKKLLKLHPHLKVVEPEAIFDGVLRQEIRFERHLLNV</sequence>
<evidence type="ECO:0000256" key="2">
    <source>
        <dbReference type="ARBA" id="ARBA00004286"/>
    </source>
</evidence>
<feature type="compositionally biased region" description="Basic and acidic residues" evidence="14">
    <location>
        <begin position="1334"/>
        <end position="1352"/>
    </location>
</feature>
<feature type="domain" description="FHA" evidence="15">
    <location>
        <begin position="25"/>
        <end position="75"/>
    </location>
</feature>
<gene>
    <name evidence="17" type="ORF">WA026_021726</name>
</gene>
<feature type="domain" description="BRCT" evidence="16">
    <location>
        <begin position="1595"/>
        <end position="1685"/>
    </location>
</feature>
<dbReference type="SUPFAM" id="SSF52113">
    <property type="entry name" value="BRCT domain"/>
    <property type="match status" value="1"/>
</dbReference>
<dbReference type="InterPro" id="IPR008984">
    <property type="entry name" value="SMAD_FHA_dom_sf"/>
</dbReference>
<proteinExistence type="predicted"/>
<dbReference type="PANTHER" id="PTHR23196">
    <property type="entry name" value="PAX TRANSCRIPTION ACTIVATION DOMAIN INTERACTING PROTEIN"/>
    <property type="match status" value="1"/>
</dbReference>
<evidence type="ECO:0000256" key="10">
    <source>
        <dbReference type="ARBA" id="ARBA00023242"/>
    </source>
</evidence>
<organism evidence="17 18">
    <name type="scientific">Henosepilachna vigintioctopunctata</name>
    <dbReference type="NCBI Taxonomy" id="420089"/>
    <lineage>
        <taxon>Eukaryota</taxon>
        <taxon>Metazoa</taxon>
        <taxon>Ecdysozoa</taxon>
        <taxon>Arthropoda</taxon>
        <taxon>Hexapoda</taxon>
        <taxon>Insecta</taxon>
        <taxon>Pterygota</taxon>
        <taxon>Neoptera</taxon>
        <taxon>Endopterygota</taxon>
        <taxon>Coleoptera</taxon>
        <taxon>Polyphaga</taxon>
        <taxon>Cucujiformia</taxon>
        <taxon>Coccinelloidea</taxon>
        <taxon>Coccinellidae</taxon>
        <taxon>Epilachninae</taxon>
        <taxon>Epilachnini</taxon>
        <taxon>Henosepilachna</taxon>
    </lineage>
</organism>
<dbReference type="InterPro" id="IPR001357">
    <property type="entry name" value="BRCT_dom"/>
</dbReference>
<keyword evidence="18" id="KW-1185">Reference proteome</keyword>
<feature type="compositionally biased region" description="Polar residues" evidence="14">
    <location>
        <begin position="1424"/>
        <end position="1448"/>
    </location>
</feature>
<feature type="domain" description="BRCT" evidence="16">
    <location>
        <begin position="1508"/>
        <end position="1574"/>
    </location>
</feature>
<evidence type="ECO:0000256" key="3">
    <source>
        <dbReference type="ARBA" id="ARBA00015014"/>
    </source>
</evidence>
<keyword evidence="6" id="KW-0677">Repeat</keyword>
<dbReference type="InterPro" id="IPR000253">
    <property type="entry name" value="FHA_dom"/>
</dbReference>
<feature type="compositionally biased region" description="Basic and acidic residues" evidence="14">
    <location>
        <begin position="1278"/>
        <end position="1289"/>
    </location>
</feature>
<accession>A0AAW1TXZ9</accession>
<dbReference type="GO" id="GO:0006974">
    <property type="term" value="P:DNA damage response"/>
    <property type="evidence" value="ECO:0007669"/>
    <property type="project" value="UniProtKB-KW"/>
</dbReference>
<keyword evidence="7" id="KW-0227">DNA damage</keyword>
<dbReference type="Pfam" id="PF16589">
    <property type="entry name" value="BRCT_2"/>
    <property type="match status" value="1"/>
</dbReference>
<comment type="subcellular location">
    <subcellularLocation>
        <location evidence="2">Chromosome</location>
    </subcellularLocation>
    <subcellularLocation>
        <location evidence="1">Nucleus</location>
    </subcellularLocation>
</comment>
<feature type="compositionally biased region" description="Polar residues" evidence="14">
    <location>
        <begin position="1305"/>
        <end position="1316"/>
    </location>
</feature>
<dbReference type="SMART" id="SM00292">
    <property type="entry name" value="BRCT"/>
    <property type="match status" value="2"/>
</dbReference>
<dbReference type="InterPro" id="IPR036420">
    <property type="entry name" value="BRCT_dom_sf"/>
</dbReference>
<dbReference type="SUPFAM" id="SSF49879">
    <property type="entry name" value="SMAD/FHA domain"/>
    <property type="match status" value="1"/>
</dbReference>
<dbReference type="GO" id="GO:0044666">
    <property type="term" value="C:MLL3/4 complex"/>
    <property type="evidence" value="ECO:0007669"/>
    <property type="project" value="TreeGrafter"/>
</dbReference>
<dbReference type="GO" id="GO:0005694">
    <property type="term" value="C:chromosome"/>
    <property type="evidence" value="ECO:0007669"/>
    <property type="project" value="UniProtKB-SubCell"/>
</dbReference>
<evidence type="ECO:0000256" key="14">
    <source>
        <dbReference type="SAM" id="MobiDB-lite"/>
    </source>
</evidence>
<evidence type="ECO:0000256" key="1">
    <source>
        <dbReference type="ARBA" id="ARBA00004123"/>
    </source>
</evidence>
<feature type="compositionally biased region" description="Polar residues" evidence="14">
    <location>
        <begin position="1353"/>
        <end position="1364"/>
    </location>
</feature>
<dbReference type="PANTHER" id="PTHR23196:SF1">
    <property type="entry name" value="PAX-INTERACTING PROTEIN 1"/>
    <property type="match status" value="1"/>
</dbReference>
<dbReference type="InterPro" id="IPR051579">
    <property type="entry name" value="DDR_Transcriptional_Reg"/>
</dbReference>
<dbReference type="PROSITE" id="PS50172">
    <property type="entry name" value="BRCT"/>
    <property type="match status" value="2"/>
</dbReference>
<evidence type="ECO:0000256" key="5">
    <source>
        <dbReference type="ARBA" id="ARBA00022499"/>
    </source>
</evidence>
<keyword evidence="10" id="KW-0539">Nucleus</keyword>
<evidence type="ECO:0000256" key="7">
    <source>
        <dbReference type="ARBA" id="ARBA00022763"/>
    </source>
</evidence>
<evidence type="ECO:0000256" key="8">
    <source>
        <dbReference type="ARBA" id="ARBA00022843"/>
    </source>
</evidence>
<evidence type="ECO:0000256" key="11">
    <source>
        <dbReference type="ARBA" id="ARBA00023306"/>
    </source>
</evidence>
<reference evidence="17 18" key="1">
    <citation type="submission" date="2023-03" db="EMBL/GenBank/DDBJ databases">
        <title>Genome insight into feeding habits of ladybird beetles.</title>
        <authorList>
            <person name="Li H.-S."/>
            <person name="Huang Y.-H."/>
            <person name="Pang H."/>
        </authorList>
    </citation>
    <scope>NUCLEOTIDE SEQUENCE [LARGE SCALE GENOMIC DNA]</scope>
    <source>
        <strain evidence="17">SYSU_2023b</strain>
        <tissue evidence="17">Whole body</tissue>
    </source>
</reference>
<keyword evidence="8" id="KW-0832">Ubl conjugation</keyword>
<feature type="region of interest" description="Disordered" evidence="14">
    <location>
        <begin position="1260"/>
        <end position="1318"/>
    </location>
</feature>
<evidence type="ECO:0000259" key="15">
    <source>
        <dbReference type="PROSITE" id="PS50006"/>
    </source>
</evidence>
<evidence type="ECO:0000259" key="16">
    <source>
        <dbReference type="PROSITE" id="PS50172"/>
    </source>
</evidence>
<keyword evidence="11" id="KW-0131">Cell cycle</keyword>
<dbReference type="Gene3D" id="3.40.50.10190">
    <property type="entry name" value="BRCT domain"/>
    <property type="match status" value="2"/>
</dbReference>
<evidence type="ECO:0000313" key="17">
    <source>
        <dbReference type="EMBL" id="KAK9873234.1"/>
    </source>
</evidence>
<protein>
    <recommendedName>
        <fullName evidence="3">Mediator of DNA damage checkpoint protein 1</fullName>
    </recommendedName>
    <alternativeName>
        <fullName evidence="13">PAX transactivation activation domain-interacting protein</fullName>
    </alternativeName>
    <alternativeName>
        <fullName evidence="12">PAX-interacting protein 1</fullName>
    </alternativeName>
</protein>
<keyword evidence="4" id="KW-0158">Chromosome</keyword>
<comment type="caution">
    <text evidence="17">The sequence shown here is derived from an EMBL/GenBank/DDBJ whole genome shotgun (WGS) entry which is preliminary data.</text>
</comment>
<dbReference type="Pfam" id="PF16770">
    <property type="entry name" value="RTT107_BRCT_5"/>
    <property type="match status" value="1"/>
</dbReference>
<evidence type="ECO:0000256" key="4">
    <source>
        <dbReference type="ARBA" id="ARBA00022454"/>
    </source>
</evidence>
<evidence type="ECO:0000256" key="6">
    <source>
        <dbReference type="ARBA" id="ARBA00022737"/>
    </source>
</evidence>
<dbReference type="SMART" id="SM00240">
    <property type="entry name" value="FHA"/>
    <property type="match status" value="1"/>
</dbReference>
<evidence type="ECO:0000256" key="13">
    <source>
        <dbReference type="ARBA" id="ARBA00030146"/>
    </source>
</evidence>
<evidence type="ECO:0000256" key="12">
    <source>
        <dbReference type="ARBA" id="ARBA00023858"/>
    </source>
</evidence>
<feature type="region of interest" description="Disordered" evidence="14">
    <location>
        <begin position="487"/>
        <end position="507"/>
    </location>
</feature>
<name>A0AAW1TXZ9_9CUCU</name>
<feature type="compositionally biased region" description="Basic and acidic residues" evidence="14">
    <location>
        <begin position="1400"/>
        <end position="1423"/>
    </location>
</feature>
<dbReference type="CDD" id="cd17744">
    <property type="entry name" value="BRCT_MDC1_rpt1"/>
    <property type="match status" value="1"/>
</dbReference>
<dbReference type="Pfam" id="PF00498">
    <property type="entry name" value="FHA"/>
    <property type="match status" value="1"/>
</dbReference>
<dbReference type="EMBL" id="JARQZJ010000017">
    <property type="protein sequence ID" value="KAK9873234.1"/>
    <property type="molecule type" value="Genomic_DNA"/>
</dbReference>
<dbReference type="Proteomes" id="UP001431783">
    <property type="component" value="Unassembled WGS sequence"/>
</dbReference>
<dbReference type="PROSITE" id="PS50006">
    <property type="entry name" value="FHA_DOMAIN"/>
    <property type="match status" value="1"/>
</dbReference>
<evidence type="ECO:0000313" key="18">
    <source>
        <dbReference type="Proteomes" id="UP001431783"/>
    </source>
</evidence>